<feature type="region of interest" description="Disordered" evidence="1">
    <location>
        <begin position="1"/>
        <end position="23"/>
    </location>
</feature>
<proteinExistence type="predicted"/>
<reference evidence="3" key="1">
    <citation type="submission" date="2013-08" db="EMBL/GenBank/DDBJ databases">
        <title>Gene expansion shapes genome architecture in the human pathogen Lichtheimia corymbifera: an evolutionary genomics analysis in the ancient terrestrial Mucorales (Mucoromycotina).</title>
        <authorList>
            <person name="Schwartze V.U."/>
            <person name="Winter S."/>
            <person name="Shelest E."/>
            <person name="Marcet-Houben M."/>
            <person name="Horn F."/>
            <person name="Wehner S."/>
            <person name="Hoffmann K."/>
            <person name="Riege K."/>
            <person name="Sammeth M."/>
            <person name="Nowrousian M."/>
            <person name="Valiante V."/>
            <person name="Linde J."/>
            <person name="Jacobsen I.D."/>
            <person name="Marz M."/>
            <person name="Brakhage A.A."/>
            <person name="Gabaldon T."/>
            <person name="Bocker S."/>
            <person name="Voigt K."/>
        </authorList>
    </citation>
    <scope>NUCLEOTIDE SEQUENCE [LARGE SCALE GENOMIC DNA]</scope>
    <source>
        <strain evidence="3">FSU 9682</strain>
    </source>
</reference>
<gene>
    <name evidence="3" type="ORF">LCOR_09003.1</name>
</gene>
<sequence length="437" mass="50337">MSRTTTDRNIDSHNSDVSLEDDESNVRERFLEEGLRALLADKHFLLLYVPANGFKMRLVRPSSDLYHRKRMVKRMEEARGIPSFYYALSHLWGLANDNQQLWHDIGNYVEDEEGKPAAPVSMRPEKRDTLLALLRDRPDTYWWIDVLCARTDTPLVIMGDIYACCLECIAMIDCDPGLIPQLRAMPCMTKGLSSTAGKPSNENNLLAYMQLYDDKYTQLIELLSILMQSQWWKRVWTWQEMVLPFGDVRLVAETDTTNRFATNTITVDDLVDRFQVAAFRIMEIGIFLGDDNSDSQRRCYDPVDYVYGVLGIFQFKIPRMTDPNAVWRRFLIELDHYMETTGIKNESFGGAGGRITGFCDHAYHVDLRKAKKMADVYRYLLEASTCYSHRRIKDLDYSTTRLSIAATSTFVIAMTGCLPRIDHHVYLGTMDISREAG</sequence>
<feature type="domain" description="Heterokaryon incompatibility" evidence="2">
    <location>
        <begin position="85"/>
        <end position="240"/>
    </location>
</feature>
<evidence type="ECO:0000256" key="1">
    <source>
        <dbReference type="SAM" id="MobiDB-lite"/>
    </source>
</evidence>
<dbReference type="AlphaFoldDB" id="A0A068SA52"/>
<accession>A0A068SA52</accession>
<evidence type="ECO:0000259" key="2">
    <source>
        <dbReference type="Pfam" id="PF06985"/>
    </source>
</evidence>
<dbReference type="OrthoDB" id="3557394at2759"/>
<dbReference type="PANTHER" id="PTHR24148:SF64">
    <property type="entry name" value="HETEROKARYON INCOMPATIBILITY DOMAIN-CONTAINING PROTEIN"/>
    <property type="match status" value="1"/>
</dbReference>
<dbReference type="EMBL" id="CBTN010000053">
    <property type="protein sequence ID" value="CDH58126.1"/>
    <property type="molecule type" value="Genomic_DNA"/>
</dbReference>
<evidence type="ECO:0000313" key="4">
    <source>
        <dbReference type="Proteomes" id="UP000027586"/>
    </source>
</evidence>
<keyword evidence="4" id="KW-1185">Reference proteome</keyword>
<dbReference type="STRING" id="1263082.A0A068SA52"/>
<evidence type="ECO:0000313" key="3">
    <source>
        <dbReference type="EMBL" id="CDH58126.1"/>
    </source>
</evidence>
<protein>
    <recommendedName>
        <fullName evidence="2">Heterokaryon incompatibility domain-containing protein</fullName>
    </recommendedName>
</protein>
<comment type="caution">
    <text evidence="3">The sequence shown here is derived from an EMBL/GenBank/DDBJ whole genome shotgun (WGS) entry which is preliminary data.</text>
</comment>
<dbReference type="VEuPathDB" id="FungiDB:LCOR_09003.1"/>
<dbReference type="PANTHER" id="PTHR24148">
    <property type="entry name" value="ANKYRIN REPEAT DOMAIN-CONTAINING PROTEIN 39 HOMOLOG-RELATED"/>
    <property type="match status" value="1"/>
</dbReference>
<dbReference type="Pfam" id="PF06985">
    <property type="entry name" value="HET"/>
    <property type="match status" value="1"/>
</dbReference>
<feature type="compositionally biased region" description="Basic and acidic residues" evidence="1">
    <location>
        <begin position="1"/>
        <end position="14"/>
    </location>
</feature>
<name>A0A068SA52_9FUNG</name>
<dbReference type="Proteomes" id="UP000027586">
    <property type="component" value="Unassembled WGS sequence"/>
</dbReference>
<dbReference type="InterPro" id="IPR052895">
    <property type="entry name" value="HetReg/Transcr_Mod"/>
</dbReference>
<organism evidence="3 4">
    <name type="scientific">Lichtheimia corymbifera JMRC:FSU:9682</name>
    <dbReference type="NCBI Taxonomy" id="1263082"/>
    <lineage>
        <taxon>Eukaryota</taxon>
        <taxon>Fungi</taxon>
        <taxon>Fungi incertae sedis</taxon>
        <taxon>Mucoromycota</taxon>
        <taxon>Mucoromycotina</taxon>
        <taxon>Mucoromycetes</taxon>
        <taxon>Mucorales</taxon>
        <taxon>Lichtheimiaceae</taxon>
        <taxon>Lichtheimia</taxon>
    </lineage>
</organism>
<dbReference type="InterPro" id="IPR010730">
    <property type="entry name" value="HET"/>
</dbReference>